<organism evidence="7 9">
    <name type="scientific">Caproicibacterium lactatifermentans</name>
    <dbReference type="NCBI Taxonomy" id="2666138"/>
    <lineage>
        <taxon>Bacteria</taxon>
        <taxon>Bacillati</taxon>
        <taxon>Bacillota</taxon>
        <taxon>Clostridia</taxon>
        <taxon>Eubacteriales</taxon>
        <taxon>Oscillospiraceae</taxon>
        <taxon>Caproicibacterium</taxon>
    </lineage>
</organism>
<dbReference type="Pfam" id="PF01544">
    <property type="entry name" value="CorA"/>
    <property type="match status" value="1"/>
</dbReference>
<evidence type="ECO:0000313" key="9">
    <source>
        <dbReference type="Proteomes" id="UP000501316"/>
    </source>
</evidence>
<dbReference type="RefSeq" id="WP_086036092.1">
    <property type="nucleotide sequence ID" value="NZ_CP046051.1"/>
</dbReference>
<dbReference type="InterPro" id="IPR045863">
    <property type="entry name" value="CorA_TM1_TM2"/>
</dbReference>
<feature type="transmembrane region" description="Helical" evidence="6">
    <location>
        <begin position="284"/>
        <end position="302"/>
    </location>
</feature>
<comment type="subcellular location">
    <subcellularLocation>
        <location evidence="1">Membrane</location>
        <topology evidence="1">Multi-pass membrane protein</topology>
    </subcellularLocation>
</comment>
<comment type="similarity">
    <text evidence="2">Belongs to the CorA metal ion transporter (MIT) (TC 1.A.35) family.</text>
</comment>
<dbReference type="Proteomes" id="UP000509623">
    <property type="component" value="Chromosome"/>
</dbReference>
<dbReference type="SUPFAM" id="SSF144083">
    <property type="entry name" value="Magnesium transport protein CorA, transmembrane region"/>
    <property type="match status" value="1"/>
</dbReference>
<accession>A0A859DNK4</accession>
<feature type="transmembrane region" description="Helical" evidence="6">
    <location>
        <begin position="254"/>
        <end position="272"/>
    </location>
</feature>
<gene>
    <name evidence="7" type="ORF">GJQ69_03195</name>
    <name evidence="8" type="ORF">GKP14_01170</name>
</gene>
<evidence type="ECO:0000256" key="1">
    <source>
        <dbReference type="ARBA" id="ARBA00004141"/>
    </source>
</evidence>
<keyword evidence="5 6" id="KW-0472">Membrane</keyword>
<evidence type="ECO:0000256" key="2">
    <source>
        <dbReference type="ARBA" id="ARBA00009765"/>
    </source>
</evidence>
<dbReference type="PANTHER" id="PTHR47891">
    <property type="entry name" value="TRANSPORTER-RELATED"/>
    <property type="match status" value="1"/>
</dbReference>
<dbReference type="Gene3D" id="3.30.460.20">
    <property type="entry name" value="CorA soluble domain-like"/>
    <property type="match status" value="1"/>
</dbReference>
<proteinExistence type="inferred from homology"/>
<dbReference type="GO" id="GO:0016020">
    <property type="term" value="C:membrane"/>
    <property type="evidence" value="ECO:0007669"/>
    <property type="project" value="UniProtKB-SubCell"/>
</dbReference>
<evidence type="ECO:0000313" key="10">
    <source>
        <dbReference type="Proteomes" id="UP000509623"/>
    </source>
</evidence>
<dbReference type="GO" id="GO:0046873">
    <property type="term" value="F:metal ion transmembrane transporter activity"/>
    <property type="evidence" value="ECO:0007669"/>
    <property type="project" value="InterPro"/>
</dbReference>
<evidence type="ECO:0000256" key="4">
    <source>
        <dbReference type="ARBA" id="ARBA00022989"/>
    </source>
</evidence>
<dbReference type="KEGG" id="clf:GJQ69_03195"/>
<dbReference type="InterPro" id="IPR045861">
    <property type="entry name" value="CorA_cytoplasmic_dom"/>
</dbReference>
<name>A0A859DNK4_9FIRM</name>
<dbReference type="Proteomes" id="UP000501316">
    <property type="component" value="Chromosome"/>
</dbReference>
<protein>
    <submittedName>
        <fullName evidence="7">Magnesium transporter CorA family protein</fullName>
    </submittedName>
</protein>
<dbReference type="EMBL" id="CP046161">
    <property type="protein sequence ID" value="QKO29747.1"/>
    <property type="molecule type" value="Genomic_DNA"/>
</dbReference>
<dbReference type="InterPro" id="IPR002523">
    <property type="entry name" value="MgTranspt_CorA/ZnTranspt_ZntB"/>
</dbReference>
<keyword evidence="10" id="KW-1185">Reference proteome</keyword>
<keyword evidence="3 6" id="KW-0812">Transmembrane</keyword>
<evidence type="ECO:0000256" key="5">
    <source>
        <dbReference type="ARBA" id="ARBA00023136"/>
    </source>
</evidence>
<dbReference type="AlphaFoldDB" id="A0A859DNK4"/>
<reference evidence="8" key="2">
    <citation type="journal article" date="2021" name="Appl. Environ. Microbiol.">
        <title>Adaptability of a Caproate-Producing Bacterium Contributes to Its Dominance in an Anaerobic Fermentation System.</title>
        <authorList>
            <person name="Wang H."/>
            <person name="Gu Y."/>
            <person name="Zhou W."/>
            <person name="Zhao D."/>
            <person name="Qiao Z."/>
            <person name="Zheng J."/>
            <person name="Gao J."/>
            <person name="Chen X."/>
            <person name="Ren C."/>
            <person name="Xu Y."/>
        </authorList>
    </citation>
    <scope>NUCLEOTIDE SEQUENCE</scope>
    <source>
        <strain evidence="8">JNU-WLY1368</strain>
    </source>
</reference>
<dbReference type="CDD" id="cd12827">
    <property type="entry name" value="EcCorA_ZntB-like_u2"/>
    <property type="match status" value="1"/>
</dbReference>
<sequence>MLSFYKTVGDQMQQLPASEMGCWINCIDPQDEEVSALIRNYSVEPDFFRAAMDEEESPRIDKEDNNTLIIVDIPVVESTENEKLFYSTRPLGIIITEKNVITVSLQPNPVLDEFTDGAVRNVQTNLKTRFVLQLMLRIATRFLLYLKQIERISDTMEKELRRSMKNNELVQLLDIEKSLVYFSSSLKQNEITMEKIMRGRAIKLYDEDQDLLEDVLIEVRQAIDMSNIYMNILSGTMDAFASIINNNLNNVMKVLASITLIFSLPTVISGIYGMNVSGLPLPQFWFPMVLTGVSMVIAAIILKKKRMM</sequence>
<keyword evidence="4 6" id="KW-1133">Transmembrane helix</keyword>
<dbReference type="PANTHER" id="PTHR47891:SF2">
    <property type="entry name" value="MAGNESIUM AND COBALT TRANSPORTER"/>
    <property type="match status" value="1"/>
</dbReference>
<evidence type="ECO:0000313" key="7">
    <source>
        <dbReference type="EMBL" id="QKN23577.1"/>
    </source>
</evidence>
<evidence type="ECO:0000256" key="6">
    <source>
        <dbReference type="SAM" id="Phobius"/>
    </source>
</evidence>
<reference evidence="9 10" key="1">
    <citation type="submission" date="2019-11" db="EMBL/GenBank/DDBJ databases">
        <authorList>
            <person name="Ren C."/>
            <person name="Wang H."/>
            <person name="Xu Y."/>
        </authorList>
    </citation>
    <scope>NUCLEOTIDE SEQUENCE [LARGE SCALE GENOMIC DNA]</scope>
    <source>
        <strain evidence="10">JNU-WLY1368</strain>
        <strain evidence="7 9">LBM 19010</strain>
    </source>
</reference>
<evidence type="ECO:0000313" key="8">
    <source>
        <dbReference type="EMBL" id="QKO29747.1"/>
    </source>
</evidence>
<evidence type="ECO:0000256" key="3">
    <source>
        <dbReference type="ARBA" id="ARBA00022692"/>
    </source>
</evidence>
<dbReference type="InterPro" id="IPR047199">
    <property type="entry name" value="CorA-like"/>
</dbReference>
<dbReference type="Gene3D" id="1.20.58.340">
    <property type="entry name" value="Magnesium transport protein CorA, transmembrane region"/>
    <property type="match status" value="2"/>
</dbReference>
<reference evidence="8" key="3">
    <citation type="journal article" date="2022" name="Int. J. Syst. Evol. Microbiol.">
        <title>Caproicibacterium lactatifermentans sp. nov., isolated from pit clay used for the production of Chinese strong aroma-type liquor.</title>
        <authorList>
            <person name="Wang H."/>
            <person name="Gu Y."/>
            <person name="Zhao D."/>
            <person name="Qiao Z."/>
            <person name="Zheng J."/>
            <person name="Gao J."/>
            <person name="Ren C."/>
            <person name="Xu Y."/>
        </authorList>
    </citation>
    <scope>NUCLEOTIDE SEQUENCE</scope>
    <source>
        <strain evidence="8">JNU-WLY1368</strain>
    </source>
</reference>
<dbReference type="EMBL" id="CP046051">
    <property type="protein sequence ID" value="QKN23577.1"/>
    <property type="molecule type" value="Genomic_DNA"/>
</dbReference>
<dbReference type="SUPFAM" id="SSF143865">
    <property type="entry name" value="CorA soluble domain-like"/>
    <property type="match status" value="1"/>
</dbReference>